<dbReference type="Pfam" id="PF14279">
    <property type="entry name" value="HNH_5"/>
    <property type="match status" value="1"/>
</dbReference>
<dbReference type="InterPro" id="IPR003615">
    <property type="entry name" value="HNH_nuc"/>
</dbReference>
<dbReference type="GO" id="GO:0004519">
    <property type="term" value="F:endonuclease activity"/>
    <property type="evidence" value="ECO:0007669"/>
    <property type="project" value="UniProtKB-KW"/>
</dbReference>
<dbReference type="RefSeq" id="WP_132428653.1">
    <property type="nucleotide sequence ID" value="NZ_SMFZ01000002.1"/>
</dbReference>
<dbReference type="PANTHER" id="PTHR33877:SF2">
    <property type="entry name" value="OS07G0170200 PROTEIN"/>
    <property type="match status" value="1"/>
</dbReference>
<dbReference type="AlphaFoldDB" id="A0A4R1HDJ3"/>
<dbReference type="Gene3D" id="1.10.30.50">
    <property type="match status" value="1"/>
</dbReference>
<evidence type="ECO:0000313" key="3">
    <source>
        <dbReference type="EMBL" id="TCK20127.1"/>
    </source>
</evidence>
<name>A0A4R1HDJ3_PSEEN</name>
<protein>
    <submittedName>
        <fullName evidence="3">HNH endonuclease</fullName>
    </submittedName>
</protein>
<reference evidence="3 4" key="1">
    <citation type="submission" date="2019-03" db="EMBL/GenBank/DDBJ databases">
        <title>Sequencing the genomes of 1000 actinobacteria strains.</title>
        <authorList>
            <person name="Klenk H.-P."/>
        </authorList>
    </citation>
    <scope>NUCLEOTIDE SEQUENCE [LARGE SCALE GENOMIC DNA]</scope>
    <source>
        <strain evidence="3 4">DSM 44969</strain>
    </source>
</reference>
<evidence type="ECO:0000313" key="4">
    <source>
        <dbReference type="Proteomes" id="UP000295560"/>
    </source>
</evidence>
<proteinExistence type="predicted"/>
<dbReference type="EMBL" id="SMFZ01000002">
    <property type="protein sequence ID" value="TCK20127.1"/>
    <property type="molecule type" value="Genomic_DNA"/>
</dbReference>
<organism evidence="3 4">
    <name type="scientific">Pseudonocardia endophytica</name>
    <dbReference type="NCBI Taxonomy" id="401976"/>
    <lineage>
        <taxon>Bacteria</taxon>
        <taxon>Bacillati</taxon>
        <taxon>Actinomycetota</taxon>
        <taxon>Actinomycetes</taxon>
        <taxon>Pseudonocardiales</taxon>
        <taxon>Pseudonocardiaceae</taxon>
        <taxon>Pseudonocardia</taxon>
    </lineage>
</organism>
<gene>
    <name evidence="3" type="ORF">EV378_4076</name>
</gene>
<dbReference type="PANTHER" id="PTHR33877">
    <property type="entry name" value="SLL1193 PROTEIN"/>
    <property type="match status" value="1"/>
</dbReference>
<accession>A0A4R1HDJ3</accession>
<dbReference type="InterPro" id="IPR052892">
    <property type="entry name" value="NA-targeting_endonuclease"/>
</dbReference>
<evidence type="ECO:0000259" key="2">
    <source>
        <dbReference type="Pfam" id="PF14279"/>
    </source>
</evidence>
<sequence length="127" mass="14094">MRRPGRAERLDSVLARDGDTCVWCGRTLGGRVAATTEHLIPKVRGGPAWVENEVAACRRCNGGRGHRGAVDWLEECERRGWDPDVARVARVLDLLADAIADRGGQRRARPQLDAQRRRMARRGTEAA</sequence>
<feature type="domain" description="HNH endonuclease 5" evidence="2">
    <location>
        <begin position="21"/>
        <end position="67"/>
    </location>
</feature>
<dbReference type="OrthoDB" id="9802901at2"/>
<evidence type="ECO:0000256" key="1">
    <source>
        <dbReference type="SAM" id="MobiDB-lite"/>
    </source>
</evidence>
<feature type="region of interest" description="Disordered" evidence="1">
    <location>
        <begin position="103"/>
        <end position="127"/>
    </location>
</feature>
<keyword evidence="3" id="KW-0378">Hydrolase</keyword>
<keyword evidence="3" id="KW-0255">Endonuclease</keyword>
<dbReference type="InterPro" id="IPR029471">
    <property type="entry name" value="HNH_5"/>
</dbReference>
<keyword evidence="3" id="KW-0540">Nuclease</keyword>
<dbReference type="CDD" id="cd00085">
    <property type="entry name" value="HNHc"/>
    <property type="match status" value="1"/>
</dbReference>
<comment type="caution">
    <text evidence="3">The sequence shown here is derived from an EMBL/GenBank/DDBJ whole genome shotgun (WGS) entry which is preliminary data.</text>
</comment>
<dbReference type="Proteomes" id="UP000295560">
    <property type="component" value="Unassembled WGS sequence"/>
</dbReference>
<keyword evidence="4" id="KW-1185">Reference proteome</keyword>